<dbReference type="AlphaFoldDB" id="A0A5B7CUW5"/>
<sequence>MLGCERIKEEKLTKISKIENAQNSVKPKPRRITQADRLLNTPAPLVDKKRITHSSLAQHATKTPYNVV</sequence>
<name>A0A5B7CUW5_PORTR</name>
<proteinExistence type="predicted"/>
<dbReference type="Proteomes" id="UP000324222">
    <property type="component" value="Unassembled WGS sequence"/>
</dbReference>
<evidence type="ECO:0000313" key="2">
    <source>
        <dbReference type="Proteomes" id="UP000324222"/>
    </source>
</evidence>
<dbReference type="EMBL" id="VSRR010000227">
    <property type="protein sequence ID" value="MPC12631.1"/>
    <property type="molecule type" value="Genomic_DNA"/>
</dbReference>
<organism evidence="1 2">
    <name type="scientific">Portunus trituberculatus</name>
    <name type="common">Swimming crab</name>
    <name type="synonym">Neptunus trituberculatus</name>
    <dbReference type="NCBI Taxonomy" id="210409"/>
    <lineage>
        <taxon>Eukaryota</taxon>
        <taxon>Metazoa</taxon>
        <taxon>Ecdysozoa</taxon>
        <taxon>Arthropoda</taxon>
        <taxon>Crustacea</taxon>
        <taxon>Multicrustacea</taxon>
        <taxon>Malacostraca</taxon>
        <taxon>Eumalacostraca</taxon>
        <taxon>Eucarida</taxon>
        <taxon>Decapoda</taxon>
        <taxon>Pleocyemata</taxon>
        <taxon>Brachyura</taxon>
        <taxon>Eubrachyura</taxon>
        <taxon>Portunoidea</taxon>
        <taxon>Portunidae</taxon>
        <taxon>Portuninae</taxon>
        <taxon>Portunus</taxon>
    </lineage>
</organism>
<reference evidence="1 2" key="1">
    <citation type="submission" date="2019-05" db="EMBL/GenBank/DDBJ databases">
        <title>Another draft genome of Portunus trituberculatus and its Hox gene families provides insights of decapod evolution.</title>
        <authorList>
            <person name="Jeong J.-H."/>
            <person name="Song I."/>
            <person name="Kim S."/>
            <person name="Choi T."/>
            <person name="Kim D."/>
            <person name="Ryu S."/>
            <person name="Kim W."/>
        </authorList>
    </citation>
    <scope>NUCLEOTIDE SEQUENCE [LARGE SCALE GENOMIC DNA]</scope>
    <source>
        <tissue evidence="1">Muscle</tissue>
    </source>
</reference>
<accession>A0A5B7CUW5</accession>
<protein>
    <submittedName>
        <fullName evidence="1">Uncharacterized protein</fullName>
    </submittedName>
</protein>
<keyword evidence="2" id="KW-1185">Reference proteome</keyword>
<comment type="caution">
    <text evidence="1">The sequence shown here is derived from an EMBL/GenBank/DDBJ whole genome shotgun (WGS) entry which is preliminary data.</text>
</comment>
<gene>
    <name evidence="1" type="ORF">E2C01_005335</name>
</gene>
<evidence type="ECO:0000313" key="1">
    <source>
        <dbReference type="EMBL" id="MPC12631.1"/>
    </source>
</evidence>